<dbReference type="PROSITE" id="PS50110">
    <property type="entry name" value="RESPONSE_REGULATORY"/>
    <property type="match status" value="1"/>
</dbReference>
<comment type="caution">
    <text evidence="4">The sequence shown here is derived from an EMBL/GenBank/DDBJ whole genome shotgun (WGS) entry which is preliminary data.</text>
</comment>
<accession>A0ABQ0JZ02</accession>
<sequence length="122" mass="13938">MGKKILIIEDEDEFFFFYTMMFEGTDYIVLRAIDGKDALGKIDEDKPDLIILDLLLDQLTGDAFLKQLKSNPVYANIPVIIASSFSPRSYKTIFEIDPRLVFLEKPFTQERLLAEINAKIGA</sequence>
<evidence type="ECO:0000256" key="1">
    <source>
        <dbReference type="ARBA" id="ARBA00022553"/>
    </source>
</evidence>
<dbReference type="EMBL" id="BAFN01000001">
    <property type="protein sequence ID" value="GAN33956.1"/>
    <property type="molecule type" value="Genomic_DNA"/>
</dbReference>
<dbReference type="RefSeq" id="WP_052564016.1">
    <property type="nucleotide sequence ID" value="NZ_BAFN01000001.1"/>
</dbReference>
<name>A0ABQ0JZ02_9BACT</name>
<dbReference type="InterPro" id="IPR011006">
    <property type="entry name" value="CheY-like_superfamily"/>
</dbReference>
<feature type="domain" description="Response regulatory" evidence="3">
    <location>
        <begin position="4"/>
        <end position="120"/>
    </location>
</feature>
<protein>
    <submittedName>
        <fullName evidence="4">Two-component system chemotaxis family response regulator protein</fullName>
    </submittedName>
</protein>
<proteinExistence type="predicted"/>
<dbReference type="SMART" id="SM00448">
    <property type="entry name" value="REC"/>
    <property type="match status" value="1"/>
</dbReference>
<evidence type="ECO:0000313" key="5">
    <source>
        <dbReference type="Proteomes" id="UP000032309"/>
    </source>
</evidence>
<organism evidence="4 5">
    <name type="scientific">Candidatus Brocadia sinica JPN1</name>
    <dbReference type="NCBI Taxonomy" id="1197129"/>
    <lineage>
        <taxon>Bacteria</taxon>
        <taxon>Pseudomonadati</taxon>
        <taxon>Planctomycetota</taxon>
        <taxon>Candidatus Brocadiia</taxon>
        <taxon>Candidatus Brocadiales</taxon>
        <taxon>Candidatus Brocadiaceae</taxon>
        <taxon>Candidatus Brocadia</taxon>
    </lineage>
</organism>
<dbReference type="Proteomes" id="UP000032309">
    <property type="component" value="Unassembled WGS sequence"/>
</dbReference>
<evidence type="ECO:0000259" key="3">
    <source>
        <dbReference type="PROSITE" id="PS50110"/>
    </source>
</evidence>
<keyword evidence="5" id="KW-1185">Reference proteome</keyword>
<dbReference type="Pfam" id="PF00072">
    <property type="entry name" value="Response_reg"/>
    <property type="match status" value="1"/>
</dbReference>
<keyword evidence="1 2" id="KW-0597">Phosphoprotein</keyword>
<dbReference type="PANTHER" id="PTHR44591">
    <property type="entry name" value="STRESS RESPONSE REGULATOR PROTEIN 1"/>
    <property type="match status" value="1"/>
</dbReference>
<evidence type="ECO:0000256" key="2">
    <source>
        <dbReference type="PROSITE-ProRule" id="PRU00169"/>
    </source>
</evidence>
<dbReference type="InterPro" id="IPR050595">
    <property type="entry name" value="Bact_response_regulator"/>
</dbReference>
<dbReference type="PANTHER" id="PTHR44591:SF18">
    <property type="entry name" value="REGULATORY PROTEIN"/>
    <property type="match status" value="1"/>
</dbReference>
<feature type="modified residue" description="4-aspartylphosphate" evidence="2">
    <location>
        <position position="53"/>
    </location>
</feature>
<dbReference type="InterPro" id="IPR001789">
    <property type="entry name" value="Sig_transdc_resp-reg_receiver"/>
</dbReference>
<evidence type="ECO:0000313" key="4">
    <source>
        <dbReference type="EMBL" id="GAN33956.1"/>
    </source>
</evidence>
<dbReference type="Gene3D" id="3.40.50.2300">
    <property type="match status" value="1"/>
</dbReference>
<reference evidence="5" key="1">
    <citation type="journal article" date="2015" name="Genome Announc.">
        <title>Draft Genome Sequence of an Anaerobic Ammonium-Oxidizing Bacterium, "Candidatus Brocadia sinica".</title>
        <authorList>
            <person name="Oshiki M."/>
            <person name="Shinyako-Hata K."/>
            <person name="Satoh H."/>
            <person name="Okabe S."/>
        </authorList>
    </citation>
    <scope>NUCLEOTIDE SEQUENCE [LARGE SCALE GENOMIC DNA]</scope>
    <source>
        <strain evidence="5">JPN1</strain>
    </source>
</reference>
<dbReference type="SUPFAM" id="SSF52172">
    <property type="entry name" value="CheY-like"/>
    <property type="match status" value="1"/>
</dbReference>
<gene>
    <name evidence="4" type="ORF">BROSI_A2491</name>
</gene>